<proteinExistence type="predicted"/>
<sequence length="87" mass="9453">MNELIAGVPATTLPVSQDRTVPVMDVATALGYSQLRDFRKLVRRHAVSLEAMAPLRHGVAMVEIGSGAKRVTVTAFINFYGVRIRGT</sequence>
<accession>A0ABQ6D036</accession>
<protein>
    <recommendedName>
        <fullName evidence="3">AraC family transcriptional regulator</fullName>
    </recommendedName>
</protein>
<reference evidence="2" key="1">
    <citation type="journal article" date="2019" name="Int. J. Syst. Evol. Microbiol.">
        <title>The Global Catalogue of Microorganisms (GCM) 10K type strain sequencing project: providing services to taxonomists for standard genome sequencing and annotation.</title>
        <authorList>
            <consortium name="The Broad Institute Genomics Platform"/>
            <consortium name="The Broad Institute Genome Sequencing Center for Infectious Disease"/>
            <person name="Wu L."/>
            <person name="Ma J."/>
        </authorList>
    </citation>
    <scope>NUCLEOTIDE SEQUENCE [LARGE SCALE GENOMIC DNA]</scope>
    <source>
        <strain evidence="2">NBRC 101365</strain>
    </source>
</reference>
<evidence type="ECO:0000313" key="2">
    <source>
        <dbReference type="Proteomes" id="UP001156882"/>
    </source>
</evidence>
<dbReference type="EMBL" id="BSPC01000088">
    <property type="protein sequence ID" value="GLS23871.1"/>
    <property type="molecule type" value="Genomic_DNA"/>
</dbReference>
<dbReference type="Proteomes" id="UP001156882">
    <property type="component" value="Unassembled WGS sequence"/>
</dbReference>
<keyword evidence="2" id="KW-1185">Reference proteome</keyword>
<evidence type="ECO:0008006" key="3">
    <source>
        <dbReference type="Google" id="ProtNLM"/>
    </source>
</evidence>
<dbReference type="RefSeq" id="WP_284316802.1">
    <property type="nucleotide sequence ID" value="NZ_BSPC01000088.1"/>
</dbReference>
<evidence type="ECO:0000313" key="1">
    <source>
        <dbReference type="EMBL" id="GLS23871.1"/>
    </source>
</evidence>
<comment type="caution">
    <text evidence="1">The sequence shown here is derived from an EMBL/GenBank/DDBJ whole genome shotgun (WGS) entry which is preliminary data.</text>
</comment>
<name>A0ABQ6D036_9HYPH</name>
<gene>
    <name evidence="1" type="ORF">GCM10007874_68920</name>
</gene>
<organism evidence="1 2">
    <name type="scientific">Labrys miyagiensis</name>
    <dbReference type="NCBI Taxonomy" id="346912"/>
    <lineage>
        <taxon>Bacteria</taxon>
        <taxon>Pseudomonadati</taxon>
        <taxon>Pseudomonadota</taxon>
        <taxon>Alphaproteobacteria</taxon>
        <taxon>Hyphomicrobiales</taxon>
        <taxon>Xanthobacteraceae</taxon>
        <taxon>Labrys</taxon>
    </lineage>
</organism>